<reference evidence="6" key="1">
    <citation type="submission" date="2022-08" db="EMBL/GenBank/DDBJ databases">
        <title>Novel sulfate-reducing endosymbionts in the free-living metamonad Anaeramoeba.</title>
        <authorList>
            <person name="Jerlstrom-Hultqvist J."/>
            <person name="Cepicka I."/>
            <person name="Gallot-Lavallee L."/>
            <person name="Salas-Leiva D."/>
            <person name="Curtis B.A."/>
            <person name="Zahonova K."/>
            <person name="Pipaliya S."/>
            <person name="Dacks J."/>
            <person name="Roger A.J."/>
        </authorList>
    </citation>
    <scope>NUCLEOTIDE SEQUENCE</scope>
    <source>
        <strain evidence="6">Schooner1</strain>
    </source>
</reference>
<dbReference type="AlphaFoldDB" id="A0AAV7YSB2"/>
<feature type="repeat" description="ANK" evidence="3">
    <location>
        <begin position="36"/>
        <end position="68"/>
    </location>
</feature>
<evidence type="ECO:0000256" key="2">
    <source>
        <dbReference type="ARBA" id="ARBA00023043"/>
    </source>
</evidence>
<evidence type="ECO:0000313" key="4">
    <source>
        <dbReference type="EMBL" id="KAJ3429200.1"/>
    </source>
</evidence>
<dbReference type="EMBL" id="JAOAOG010000343">
    <property type="protein sequence ID" value="KAJ6226456.1"/>
    <property type="molecule type" value="Genomic_DNA"/>
</dbReference>
<organism evidence="5 8">
    <name type="scientific">Anaeramoeba flamelloides</name>
    <dbReference type="NCBI Taxonomy" id="1746091"/>
    <lineage>
        <taxon>Eukaryota</taxon>
        <taxon>Metamonada</taxon>
        <taxon>Anaeramoebidae</taxon>
        <taxon>Anaeramoeba</taxon>
    </lineage>
</organism>
<dbReference type="GO" id="GO:0004842">
    <property type="term" value="F:ubiquitin-protein transferase activity"/>
    <property type="evidence" value="ECO:0007669"/>
    <property type="project" value="TreeGrafter"/>
</dbReference>
<dbReference type="InterPro" id="IPR002110">
    <property type="entry name" value="Ankyrin_rpt"/>
</dbReference>
<feature type="repeat" description="ANK" evidence="3">
    <location>
        <begin position="69"/>
        <end position="101"/>
    </location>
</feature>
<dbReference type="GO" id="GO:0085020">
    <property type="term" value="P:protein K6-linked ubiquitination"/>
    <property type="evidence" value="ECO:0007669"/>
    <property type="project" value="TreeGrafter"/>
</dbReference>
<evidence type="ECO:0000313" key="7">
    <source>
        <dbReference type="EMBL" id="KAJ6238780.1"/>
    </source>
</evidence>
<proteinExistence type="predicted"/>
<accession>A0AAV7YSB2</accession>
<dbReference type="Pfam" id="PF12796">
    <property type="entry name" value="Ank_2"/>
    <property type="match status" value="1"/>
</dbReference>
<dbReference type="InterPro" id="IPR036770">
    <property type="entry name" value="Ankyrin_rpt-contain_sf"/>
</dbReference>
<keyword evidence="2 3" id="KW-0040">ANK repeat</keyword>
<dbReference type="Gene3D" id="1.25.40.20">
    <property type="entry name" value="Ankyrin repeat-containing domain"/>
    <property type="match status" value="2"/>
</dbReference>
<dbReference type="Proteomes" id="UP001150062">
    <property type="component" value="Unassembled WGS sequence"/>
</dbReference>
<dbReference type="EMBL" id="JANTQA010000047">
    <property type="protein sequence ID" value="KAJ3431704.1"/>
    <property type="molecule type" value="Genomic_DNA"/>
</dbReference>
<dbReference type="Proteomes" id="UP001146793">
    <property type="component" value="Unassembled WGS sequence"/>
</dbReference>
<evidence type="ECO:0000256" key="1">
    <source>
        <dbReference type="ARBA" id="ARBA00022737"/>
    </source>
</evidence>
<evidence type="ECO:0000313" key="8">
    <source>
        <dbReference type="Proteomes" id="UP001146793"/>
    </source>
</evidence>
<evidence type="ECO:0000256" key="3">
    <source>
        <dbReference type="PROSITE-ProRule" id="PRU00023"/>
    </source>
</evidence>
<name>A0AAV7YSB2_9EUKA</name>
<evidence type="ECO:0000313" key="9">
    <source>
        <dbReference type="Proteomes" id="UP001150062"/>
    </source>
</evidence>
<feature type="repeat" description="ANK" evidence="3">
    <location>
        <begin position="2"/>
        <end position="28"/>
    </location>
</feature>
<dbReference type="PROSITE" id="PS50088">
    <property type="entry name" value="ANK_REPEAT"/>
    <property type="match status" value="3"/>
</dbReference>
<evidence type="ECO:0000313" key="6">
    <source>
        <dbReference type="EMBL" id="KAJ6226456.1"/>
    </source>
</evidence>
<evidence type="ECO:0000313" key="5">
    <source>
        <dbReference type="EMBL" id="KAJ3431704.1"/>
    </source>
</evidence>
<dbReference type="EMBL" id="JAOAOG010000232">
    <property type="protein sequence ID" value="KAJ6238780.1"/>
    <property type="molecule type" value="Genomic_DNA"/>
</dbReference>
<dbReference type="PANTHER" id="PTHR24171">
    <property type="entry name" value="ANKYRIN REPEAT DOMAIN-CONTAINING PROTEIN 39-RELATED"/>
    <property type="match status" value="1"/>
</dbReference>
<dbReference type="SMART" id="SM00248">
    <property type="entry name" value="ANK"/>
    <property type="match status" value="3"/>
</dbReference>
<gene>
    <name evidence="5" type="ORF">M0812_20621</name>
    <name evidence="4" type="ORF">M0812_24543</name>
    <name evidence="6" type="ORF">M0813_10885</name>
    <name evidence="7" type="ORF">M0813_26007</name>
</gene>
<keyword evidence="1" id="KW-0677">Repeat</keyword>
<keyword evidence="9" id="KW-1185">Reference proteome</keyword>
<reference evidence="5" key="2">
    <citation type="submission" date="2022-08" db="EMBL/GenBank/DDBJ databases">
        <title>Novel sulphate-reducing endosymbionts in the free-living metamonad Anaeramoeba.</title>
        <authorList>
            <person name="Jerlstrom-Hultqvist J."/>
            <person name="Cepicka I."/>
            <person name="Gallot-Lavallee L."/>
            <person name="Salas-Leiva D."/>
            <person name="Curtis B.A."/>
            <person name="Zahonova K."/>
            <person name="Pipaliya S."/>
            <person name="Dacks J."/>
            <person name="Roger A.J."/>
        </authorList>
    </citation>
    <scope>NUCLEOTIDE SEQUENCE</scope>
    <source>
        <strain evidence="5">Busselton2</strain>
    </source>
</reference>
<dbReference type="SUPFAM" id="SSF48403">
    <property type="entry name" value="Ankyrin repeat"/>
    <property type="match status" value="1"/>
</dbReference>
<sequence>MSKMTPLHHAAKRGTESWIRELLKEGVDNINAKDNFGWSPLHYAASGGHQMCCWYLLDAGAELEAKDDSGDTPLHKAAWKGHLDTINHLLEWGADKTSKNNEGKYPLDLARDTKIALVLQLDLSEEGSENELSD</sequence>
<protein>
    <submittedName>
        <fullName evidence="5 6">Ankyrin repeat</fullName>
    </submittedName>
</protein>
<dbReference type="PANTHER" id="PTHR24171:SF8">
    <property type="entry name" value="BRCA1-ASSOCIATED RING DOMAIN PROTEIN 1"/>
    <property type="match status" value="1"/>
</dbReference>
<comment type="caution">
    <text evidence="5">The sequence shown here is derived from an EMBL/GenBank/DDBJ whole genome shotgun (WGS) entry which is preliminary data.</text>
</comment>
<dbReference type="PROSITE" id="PS50297">
    <property type="entry name" value="ANK_REP_REGION"/>
    <property type="match status" value="3"/>
</dbReference>
<dbReference type="EMBL" id="JANTQA010000057">
    <property type="protein sequence ID" value="KAJ3429200.1"/>
    <property type="molecule type" value="Genomic_DNA"/>
</dbReference>